<proteinExistence type="inferred from homology"/>
<evidence type="ECO:0000313" key="9">
    <source>
        <dbReference type="EMBL" id="KAL0639633.1"/>
    </source>
</evidence>
<evidence type="ECO:0000256" key="1">
    <source>
        <dbReference type="ARBA" id="ARBA00004123"/>
    </source>
</evidence>
<evidence type="ECO:0000256" key="4">
    <source>
        <dbReference type="ARBA" id="ARBA00023125"/>
    </source>
</evidence>
<dbReference type="PANTHER" id="PTHR12748:SF0">
    <property type="entry name" value="ORIGIN RECOGNITION COMPLEX SUBUNIT 3"/>
    <property type="match status" value="1"/>
</dbReference>
<comment type="similarity">
    <text evidence="2">Belongs to the ORC3 family.</text>
</comment>
<comment type="caution">
    <text evidence="9">The sequence shown here is derived from an EMBL/GenBank/DDBJ whole genome shotgun (WGS) entry which is preliminary data.</text>
</comment>
<feature type="domain" description="Origin recognition complex subunit 3 winged helix C-terminal" evidence="8">
    <location>
        <begin position="606"/>
        <end position="715"/>
    </location>
</feature>
<dbReference type="Proteomes" id="UP001447188">
    <property type="component" value="Unassembled WGS sequence"/>
</dbReference>
<dbReference type="EMBL" id="JBBBZM010000009">
    <property type="protein sequence ID" value="KAL0639633.1"/>
    <property type="molecule type" value="Genomic_DNA"/>
</dbReference>
<keyword evidence="3" id="KW-0235">DNA replication</keyword>
<dbReference type="Pfam" id="PF18137">
    <property type="entry name" value="WHD_ORC"/>
    <property type="match status" value="1"/>
</dbReference>
<keyword evidence="4" id="KW-0238">DNA-binding</keyword>
<gene>
    <name evidence="9" type="primary">ORC3</name>
    <name evidence="9" type="ORF">Q9L58_001198</name>
</gene>
<accession>A0ABR3GUV3</accession>
<evidence type="ECO:0000256" key="3">
    <source>
        <dbReference type="ARBA" id="ARBA00022705"/>
    </source>
</evidence>
<dbReference type="InterPro" id="IPR045667">
    <property type="entry name" value="ORC3_N"/>
</dbReference>
<dbReference type="CDD" id="cd20704">
    <property type="entry name" value="Orc3"/>
    <property type="match status" value="2"/>
</dbReference>
<protein>
    <submittedName>
        <fullName evidence="9">Origin recognition complex subunit 3</fullName>
    </submittedName>
</protein>
<keyword evidence="5" id="KW-0539">Nucleus</keyword>
<feature type="domain" description="Origin recognition complex subunit 3 N-terminal" evidence="7">
    <location>
        <begin position="21"/>
        <end position="352"/>
    </location>
</feature>
<evidence type="ECO:0000259" key="7">
    <source>
        <dbReference type="Pfam" id="PF07034"/>
    </source>
</evidence>
<keyword evidence="10" id="KW-1185">Reference proteome</keyword>
<evidence type="ECO:0000313" key="10">
    <source>
        <dbReference type="Proteomes" id="UP001447188"/>
    </source>
</evidence>
<evidence type="ECO:0000256" key="5">
    <source>
        <dbReference type="ARBA" id="ARBA00023242"/>
    </source>
</evidence>
<evidence type="ECO:0000259" key="8">
    <source>
        <dbReference type="Pfam" id="PF18137"/>
    </source>
</evidence>
<evidence type="ECO:0000256" key="2">
    <source>
        <dbReference type="ARBA" id="ARBA00010977"/>
    </source>
</evidence>
<organism evidence="9 10">
    <name type="scientific">Discina gigas</name>
    <dbReference type="NCBI Taxonomy" id="1032678"/>
    <lineage>
        <taxon>Eukaryota</taxon>
        <taxon>Fungi</taxon>
        <taxon>Dikarya</taxon>
        <taxon>Ascomycota</taxon>
        <taxon>Pezizomycotina</taxon>
        <taxon>Pezizomycetes</taxon>
        <taxon>Pezizales</taxon>
        <taxon>Discinaceae</taxon>
        <taxon>Discina</taxon>
    </lineage>
</organism>
<feature type="region of interest" description="Disordered" evidence="6">
    <location>
        <begin position="1"/>
        <end position="48"/>
    </location>
</feature>
<name>A0ABR3GUV3_9PEZI</name>
<comment type="subcellular location">
    <subcellularLocation>
        <location evidence="1">Nucleus</location>
    </subcellularLocation>
</comment>
<sequence>MERTSSQELQDDEFDPQEHQACYIFTPEGRNDRPSKRRRTVKSKGKQSEAEIALEFSDQCPFPVLLNGSESEETVKLRYEAYCRLWGEQEARTNAILDSFNNKTLDDVSEFVKNATAESYDGKIPTALILAGPNIASHTPLFEQLASRIRDEDRTGPVVVLTSKDATNLKSTLKKLIKDATQQDEGLDDEDDEVIVGRKGARLLNYDLQILQNWCKLHEGQKVIIAIQDTEAFDGNILSDLVSLFSAYLNRIPFVLLMGIATSVEIFHEKLPKSSIRLMQGDKFDVERAEECLAQIFNDSMVSDKSVLRFGASVCDFLLERYRDHTQSIQAFVGALRYAYMSHFYANPLSIILGFVDDLVNLKDVLTTEHVEAIRNVSSFRRFVERKLADSDIAEVSKLLEDDDHVRSVVAVSAAECRSYAIEVGQALLVLEIARSCQANQTRIPRYELYAKALSGELHGSTPIVRDLLLSMKKMNSSSLLNLLDKIAAEVQVPYLVENLLPLRESIRALVEQSEETGKTTLTSEFNVTKSTLRATAVSKRIWLGEQKSSLTKQDTEYSKLVQQVHDAAEAYFGASLKGLQELFLHELFFYDLISPHRDVFAPRSRSTVERALSHPQDYLGCDCCTTDGDDEEAGIKSTQPPASIIYQLYLESGALINIFDLWSAFYQVVGGDDGEDCDEATAQALFYRVLAEMRFLGLVKYTKKKTDHLAKLAWKGL</sequence>
<evidence type="ECO:0000256" key="6">
    <source>
        <dbReference type="SAM" id="MobiDB-lite"/>
    </source>
</evidence>
<feature type="compositionally biased region" description="Basic residues" evidence="6">
    <location>
        <begin position="35"/>
        <end position="45"/>
    </location>
</feature>
<reference evidence="9 10" key="1">
    <citation type="submission" date="2024-02" db="EMBL/GenBank/DDBJ databases">
        <title>Discinaceae phylogenomics.</title>
        <authorList>
            <person name="Dirks A.C."/>
            <person name="James T.Y."/>
        </authorList>
    </citation>
    <scope>NUCLEOTIDE SEQUENCE [LARGE SCALE GENOMIC DNA]</scope>
    <source>
        <strain evidence="9 10">ACD0624</strain>
    </source>
</reference>
<dbReference type="InterPro" id="IPR020795">
    <property type="entry name" value="ORC3"/>
</dbReference>
<dbReference type="Pfam" id="PF07034">
    <property type="entry name" value="ORC3_N"/>
    <property type="match status" value="1"/>
</dbReference>
<dbReference type="InterPro" id="IPR040855">
    <property type="entry name" value="ORC_WH_C"/>
</dbReference>
<dbReference type="PANTHER" id="PTHR12748">
    <property type="entry name" value="ORIGIN RECOGNITION COMPLEX SUBUNIT 3"/>
    <property type="match status" value="1"/>
</dbReference>